<dbReference type="InterPro" id="IPR053169">
    <property type="entry name" value="MUG_Protein"/>
</dbReference>
<dbReference type="Proteomes" id="UP000192596">
    <property type="component" value="Unassembled WGS sequence"/>
</dbReference>
<keyword evidence="3" id="KW-1185">Reference proteome</keyword>
<evidence type="ECO:0000256" key="1">
    <source>
        <dbReference type="SAM" id="SignalP"/>
    </source>
</evidence>
<feature type="signal peptide" evidence="1">
    <location>
        <begin position="1"/>
        <end position="26"/>
    </location>
</feature>
<dbReference type="OrthoDB" id="9984024at2759"/>
<dbReference type="PANTHER" id="PTHR47791">
    <property type="entry name" value="MEIOTICALLY UP-REGULATED GENE 191 PROTEIN"/>
    <property type="match status" value="1"/>
</dbReference>
<reference evidence="3" key="1">
    <citation type="submission" date="2017-03" db="EMBL/GenBank/DDBJ databases">
        <title>Genomes of endolithic fungi from Antarctica.</title>
        <authorList>
            <person name="Coleine C."/>
            <person name="Masonjones S."/>
            <person name="Stajich J.E."/>
        </authorList>
    </citation>
    <scope>NUCLEOTIDE SEQUENCE [LARGE SCALE GENOMIC DNA]</scope>
    <source>
        <strain evidence="3">CCFEE 5527</strain>
    </source>
</reference>
<protein>
    <recommendedName>
        <fullName evidence="4">Mannan endo-1,6-alpha-mannosidase</fullName>
    </recommendedName>
</protein>
<dbReference type="AlphaFoldDB" id="A0A1V8SJ00"/>
<gene>
    <name evidence="2" type="ORF">B0A48_14973</name>
</gene>
<dbReference type="PANTHER" id="PTHR47791:SF1">
    <property type="entry name" value="ENDO MANNANASE, GH76 FAMILY (EUROFUNG)"/>
    <property type="match status" value="1"/>
</dbReference>
<evidence type="ECO:0000313" key="2">
    <source>
        <dbReference type="EMBL" id="OQN99112.1"/>
    </source>
</evidence>
<evidence type="ECO:0000313" key="3">
    <source>
        <dbReference type="Proteomes" id="UP000192596"/>
    </source>
</evidence>
<comment type="caution">
    <text evidence="2">The sequence shown here is derived from an EMBL/GenBank/DDBJ whole genome shotgun (WGS) entry which is preliminary data.</text>
</comment>
<feature type="chain" id="PRO_5013206842" description="Mannan endo-1,6-alpha-mannosidase" evidence="1">
    <location>
        <begin position="27"/>
        <end position="299"/>
    </location>
</feature>
<keyword evidence="1" id="KW-0732">Signal</keyword>
<organism evidence="2 3">
    <name type="scientific">Cryoendolithus antarcticus</name>
    <dbReference type="NCBI Taxonomy" id="1507870"/>
    <lineage>
        <taxon>Eukaryota</taxon>
        <taxon>Fungi</taxon>
        <taxon>Dikarya</taxon>
        <taxon>Ascomycota</taxon>
        <taxon>Pezizomycotina</taxon>
        <taxon>Dothideomycetes</taxon>
        <taxon>Dothideomycetidae</taxon>
        <taxon>Cladosporiales</taxon>
        <taxon>Cladosporiaceae</taxon>
        <taxon>Cryoendolithus</taxon>
    </lineage>
</organism>
<dbReference type="STRING" id="1507870.A0A1V8SJ00"/>
<dbReference type="EMBL" id="NAJO01000042">
    <property type="protein sequence ID" value="OQN99112.1"/>
    <property type="molecule type" value="Genomic_DNA"/>
</dbReference>
<dbReference type="InterPro" id="IPR008928">
    <property type="entry name" value="6-hairpin_glycosidase_sf"/>
</dbReference>
<accession>A0A1V8SJ00</accession>
<sequence>MAPQTLSKSRAALALGLSTLPLAARAATRSDYISNALNATDVLNQNWYDSTNGLWQDLWWNSANALTALADLAAIDSDFIPTASNYFQRTYNAAPASNGGTLLNDYYDDEAWWALGWIAAFDITQDINYLSTARSIFQDLTIGLDASCGGQCWSKDCDYIGSINNELFLAVVASLAHRSPNDGTDYRTYAINQADWLIHHSGLQNSHNLILTKPGYPGPPDATAAQCKGVFVRNLTKLQSVRPDGDYVTFLQRNADSVRDKDREGDGEIGPDWQGPLFDANMTSQSSVINCLVAAAAVS</sequence>
<proteinExistence type="predicted"/>
<dbReference type="SUPFAM" id="SSF48208">
    <property type="entry name" value="Six-hairpin glycosidases"/>
    <property type="match status" value="1"/>
</dbReference>
<dbReference type="InParanoid" id="A0A1V8SJ00"/>
<evidence type="ECO:0008006" key="4">
    <source>
        <dbReference type="Google" id="ProtNLM"/>
    </source>
</evidence>
<dbReference type="GO" id="GO:0005975">
    <property type="term" value="P:carbohydrate metabolic process"/>
    <property type="evidence" value="ECO:0007669"/>
    <property type="project" value="InterPro"/>
</dbReference>
<dbReference type="Gene3D" id="1.50.10.20">
    <property type="match status" value="2"/>
</dbReference>
<name>A0A1V8SJ00_9PEZI</name>